<dbReference type="Proteomes" id="UP000887116">
    <property type="component" value="Unassembled WGS sequence"/>
</dbReference>
<name>A0A8X6LUP4_TRICU</name>
<gene>
    <name evidence="1" type="primary">WUni_001440</name>
    <name evidence="1" type="ORF">TNCT_122711</name>
</gene>
<dbReference type="EMBL" id="BMAO01037937">
    <property type="protein sequence ID" value="GFR21327.1"/>
    <property type="molecule type" value="Genomic_DNA"/>
</dbReference>
<keyword evidence="2" id="KW-1185">Reference proteome</keyword>
<proteinExistence type="predicted"/>
<dbReference type="OrthoDB" id="8114429at2759"/>
<evidence type="ECO:0000313" key="2">
    <source>
        <dbReference type="Proteomes" id="UP000887116"/>
    </source>
</evidence>
<reference evidence="1" key="1">
    <citation type="submission" date="2020-07" db="EMBL/GenBank/DDBJ databases">
        <title>Multicomponent nature underlies the extraordinary mechanical properties of spider dragline silk.</title>
        <authorList>
            <person name="Kono N."/>
            <person name="Nakamura H."/>
            <person name="Mori M."/>
            <person name="Yoshida Y."/>
            <person name="Ohtoshi R."/>
            <person name="Malay A.D."/>
            <person name="Moran D.A.P."/>
            <person name="Tomita M."/>
            <person name="Numata K."/>
            <person name="Arakawa K."/>
        </authorList>
    </citation>
    <scope>NUCLEOTIDE SEQUENCE</scope>
</reference>
<protein>
    <submittedName>
        <fullName evidence="1">Peptidyl-prolyl cis-trans isomerse D, putative</fullName>
    </submittedName>
</protein>
<organism evidence="1 2">
    <name type="scientific">Trichonephila clavata</name>
    <name type="common">Joro spider</name>
    <name type="synonym">Nephila clavata</name>
    <dbReference type="NCBI Taxonomy" id="2740835"/>
    <lineage>
        <taxon>Eukaryota</taxon>
        <taxon>Metazoa</taxon>
        <taxon>Ecdysozoa</taxon>
        <taxon>Arthropoda</taxon>
        <taxon>Chelicerata</taxon>
        <taxon>Arachnida</taxon>
        <taxon>Araneae</taxon>
        <taxon>Araneomorphae</taxon>
        <taxon>Entelegynae</taxon>
        <taxon>Araneoidea</taxon>
        <taxon>Nephilidae</taxon>
        <taxon>Trichonephila</taxon>
    </lineage>
</organism>
<accession>A0A8X6LUP4</accession>
<sequence length="90" mass="10402">MHRNKVDQQNYPFSFVEEIFNMKTTGSVTDPIQYNNEIIIGVLKEMHSSNGKLNMLDTGKRVVISLKEQLISYLESKYKVEVNHAILDDI</sequence>
<comment type="caution">
    <text evidence="1">The sequence shown here is derived from an EMBL/GenBank/DDBJ whole genome shotgun (WGS) entry which is preliminary data.</text>
</comment>
<evidence type="ECO:0000313" key="1">
    <source>
        <dbReference type="EMBL" id="GFR21327.1"/>
    </source>
</evidence>
<dbReference type="AlphaFoldDB" id="A0A8X6LUP4"/>